<evidence type="ECO:0000256" key="6">
    <source>
        <dbReference type="RuleBase" id="RU367102"/>
    </source>
</evidence>
<keyword evidence="9" id="KW-1185">Reference proteome</keyword>
<evidence type="ECO:0000313" key="8">
    <source>
        <dbReference type="EMBL" id="KAG6518131.1"/>
    </source>
</evidence>
<proteinExistence type="inferred from homology"/>
<keyword evidence="7" id="KW-1133">Transmembrane helix</keyword>
<keyword evidence="7" id="KW-0472">Membrane</keyword>
<evidence type="ECO:0000256" key="3">
    <source>
        <dbReference type="ARBA" id="ARBA00022525"/>
    </source>
</evidence>
<dbReference type="PANTHER" id="PTHR33109">
    <property type="entry name" value="EPIDERMAL PATTERNING FACTOR-LIKE PROTEIN 4"/>
    <property type="match status" value="1"/>
</dbReference>
<dbReference type="PANTHER" id="PTHR33109:SF4">
    <property type="entry name" value="EPIDERMAL PATTERNING FACTOR-LIKE PROTEIN 6"/>
    <property type="match status" value="1"/>
</dbReference>
<keyword evidence="4" id="KW-0732">Signal</keyword>
<dbReference type="Proteomes" id="UP000734854">
    <property type="component" value="Unassembled WGS sequence"/>
</dbReference>
<evidence type="ECO:0000256" key="4">
    <source>
        <dbReference type="ARBA" id="ARBA00022729"/>
    </source>
</evidence>
<comment type="similarity">
    <text evidence="2 6">Belongs to the plant cysteine rich small secretory peptide family. Epidermal patterning factor subfamily.</text>
</comment>
<dbReference type="AlphaFoldDB" id="A0A8J5L8N8"/>
<keyword evidence="7" id="KW-0812">Transmembrane</keyword>
<evidence type="ECO:0000256" key="1">
    <source>
        <dbReference type="ARBA" id="ARBA00004613"/>
    </source>
</evidence>
<evidence type="ECO:0000256" key="7">
    <source>
        <dbReference type="SAM" id="Phobius"/>
    </source>
</evidence>
<dbReference type="InterPro" id="IPR039455">
    <property type="entry name" value="EPFL"/>
</dbReference>
<keyword evidence="5" id="KW-1015">Disulfide bond</keyword>
<feature type="transmembrane region" description="Helical" evidence="7">
    <location>
        <begin position="21"/>
        <end position="40"/>
    </location>
</feature>
<evidence type="ECO:0000256" key="2">
    <source>
        <dbReference type="ARBA" id="ARBA00008127"/>
    </source>
</evidence>
<dbReference type="GO" id="GO:0005576">
    <property type="term" value="C:extracellular region"/>
    <property type="evidence" value="ECO:0007669"/>
    <property type="project" value="UniProtKB-SubCell"/>
</dbReference>
<dbReference type="Pfam" id="PF17181">
    <property type="entry name" value="EPF"/>
    <property type="match status" value="1"/>
</dbReference>
<dbReference type="OrthoDB" id="1874659at2759"/>
<protein>
    <recommendedName>
        <fullName evidence="6">Epidermal patterning factor-like protein</fullName>
    </recommendedName>
</protein>
<gene>
    <name evidence="8" type="ORF">ZIOFF_021533</name>
</gene>
<dbReference type="EMBL" id="JACMSC010000006">
    <property type="protein sequence ID" value="KAG6518131.1"/>
    <property type="molecule type" value="Genomic_DNA"/>
</dbReference>
<keyword evidence="6" id="KW-0217">Developmental protein</keyword>
<organism evidence="8 9">
    <name type="scientific">Zingiber officinale</name>
    <name type="common">Ginger</name>
    <name type="synonym">Amomum zingiber</name>
    <dbReference type="NCBI Taxonomy" id="94328"/>
    <lineage>
        <taxon>Eukaryota</taxon>
        <taxon>Viridiplantae</taxon>
        <taxon>Streptophyta</taxon>
        <taxon>Embryophyta</taxon>
        <taxon>Tracheophyta</taxon>
        <taxon>Spermatophyta</taxon>
        <taxon>Magnoliopsida</taxon>
        <taxon>Liliopsida</taxon>
        <taxon>Zingiberales</taxon>
        <taxon>Zingiberaceae</taxon>
        <taxon>Zingiber</taxon>
    </lineage>
</organism>
<sequence>MDLRGTSRGGRGTLLRFDLKLAVVCSIFLGIGSVLFFVAIGSSSTDTGACLEIIRSWREKVEALSFSAPVLKLHGNQRRREVATGRRELAEAGSRPPICAYKCGRCSPCSPVHVQVPPSTAEGDGKRDRDAAEYLPVAWWCRCHGRLYQP</sequence>
<accession>A0A8J5L8N8</accession>
<comment type="caution">
    <text evidence="8">The sequence shown here is derived from an EMBL/GenBank/DDBJ whole genome shotgun (WGS) entry which is preliminary data.</text>
</comment>
<evidence type="ECO:0000313" key="9">
    <source>
        <dbReference type="Proteomes" id="UP000734854"/>
    </source>
</evidence>
<evidence type="ECO:0000256" key="5">
    <source>
        <dbReference type="ARBA" id="ARBA00023157"/>
    </source>
</evidence>
<reference evidence="8 9" key="1">
    <citation type="submission" date="2020-08" db="EMBL/GenBank/DDBJ databases">
        <title>Plant Genome Project.</title>
        <authorList>
            <person name="Zhang R.-G."/>
        </authorList>
    </citation>
    <scope>NUCLEOTIDE SEQUENCE [LARGE SCALE GENOMIC DNA]</scope>
    <source>
        <tissue evidence="8">Rhizome</tissue>
    </source>
</reference>
<name>A0A8J5L8N8_ZINOF</name>
<dbReference type="GO" id="GO:0010052">
    <property type="term" value="P:guard cell differentiation"/>
    <property type="evidence" value="ECO:0007669"/>
    <property type="project" value="UniProtKB-UniRule"/>
</dbReference>
<comment type="subcellular location">
    <subcellularLocation>
        <location evidence="1 6">Secreted</location>
    </subcellularLocation>
</comment>
<keyword evidence="3 6" id="KW-0964">Secreted</keyword>
<comment type="function">
    <text evidence="6">Controls stomatal patterning.</text>
</comment>